<evidence type="ECO:0000313" key="3">
    <source>
        <dbReference type="Proteomes" id="UP000190166"/>
    </source>
</evidence>
<proteinExistence type="predicted"/>
<dbReference type="SUPFAM" id="SSF52833">
    <property type="entry name" value="Thioredoxin-like"/>
    <property type="match status" value="1"/>
</dbReference>
<dbReference type="Proteomes" id="UP000190166">
    <property type="component" value="Unassembled WGS sequence"/>
</dbReference>
<keyword evidence="3" id="KW-1185">Reference proteome</keyword>
<dbReference type="EMBL" id="FUZZ01000001">
    <property type="protein sequence ID" value="SKC94799.1"/>
    <property type="molecule type" value="Genomic_DNA"/>
</dbReference>
<dbReference type="Gene3D" id="3.40.30.10">
    <property type="entry name" value="Glutaredoxin"/>
    <property type="match status" value="1"/>
</dbReference>
<dbReference type="STRING" id="393003.SAMN05660461_0106"/>
<evidence type="ECO:0000313" key="2">
    <source>
        <dbReference type="EMBL" id="SKC94799.1"/>
    </source>
</evidence>
<dbReference type="InterPro" id="IPR001853">
    <property type="entry name" value="DSBA-like_thioredoxin_dom"/>
</dbReference>
<dbReference type="PANTHER" id="PTHR13887:SF41">
    <property type="entry name" value="THIOREDOXIN SUPERFAMILY PROTEIN"/>
    <property type="match status" value="1"/>
</dbReference>
<dbReference type="GO" id="GO:0016853">
    <property type="term" value="F:isomerase activity"/>
    <property type="evidence" value="ECO:0007669"/>
    <property type="project" value="UniProtKB-KW"/>
</dbReference>
<keyword evidence="2" id="KW-0413">Isomerase</keyword>
<feature type="domain" description="DSBA-like thioredoxin" evidence="1">
    <location>
        <begin position="4"/>
        <end position="205"/>
    </location>
</feature>
<gene>
    <name evidence="2" type="ORF">SAMN05660461_0106</name>
</gene>
<dbReference type="GO" id="GO:0016491">
    <property type="term" value="F:oxidoreductase activity"/>
    <property type="evidence" value="ECO:0007669"/>
    <property type="project" value="InterPro"/>
</dbReference>
<dbReference type="InterPro" id="IPR036249">
    <property type="entry name" value="Thioredoxin-like_sf"/>
</dbReference>
<dbReference type="PANTHER" id="PTHR13887">
    <property type="entry name" value="GLUTATHIONE S-TRANSFERASE KAPPA"/>
    <property type="match status" value="1"/>
</dbReference>
<dbReference type="CDD" id="cd03024">
    <property type="entry name" value="DsbA_FrnE"/>
    <property type="match status" value="1"/>
</dbReference>
<dbReference type="Pfam" id="PF01323">
    <property type="entry name" value="DSBA"/>
    <property type="match status" value="1"/>
</dbReference>
<name>A0A1T5N3P5_9BACT</name>
<dbReference type="AlphaFoldDB" id="A0A1T5N3P5"/>
<organism evidence="2 3">
    <name type="scientific">Chitinophaga ginsengisegetis</name>
    <dbReference type="NCBI Taxonomy" id="393003"/>
    <lineage>
        <taxon>Bacteria</taxon>
        <taxon>Pseudomonadati</taxon>
        <taxon>Bacteroidota</taxon>
        <taxon>Chitinophagia</taxon>
        <taxon>Chitinophagales</taxon>
        <taxon>Chitinophagaceae</taxon>
        <taxon>Chitinophaga</taxon>
    </lineage>
</organism>
<evidence type="ECO:0000259" key="1">
    <source>
        <dbReference type="Pfam" id="PF01323"/>
    </source>
</evidence>
<reference evidence="2 3" key="1">
    <citation type="submission" date="2017-02" db="EMBL/GenBank/DDBJ databases">
        <authorList>
            <person name="Peterson S.W."/>
        </authorList>
    </citation>
    <scope>NUCLEOTIDE SEQUENCE [LARGE SCALE GENOMIC DNA]</scope>
    <source>
        <strain evidence="2 3">DSM 18108</strain>
    </source>
</reference>
<sequence length="236" mass="26204">MMKVEIWSDIMCPFCYIGKRRFEAALEKFPGKDDITVEWKSFQLNPSLKSQPGKDVYDYVAEMKGQSREWSLTVHDQLAGTAREAGLTYNFDKAVIANSFDAHRLIQLAKQQGLGDAAEERLFYAYFTEGKDVSNHATLLELGVEIGLDRAAVEAVLETSEMAAAVNKDVDEAQQLGIRGVPFFVLDRKYGVSGAQPVEAFTQTLEQAFAEWKSTQPVNTLDTLSGQVCTPDGDCQ</sequence>
<accession>A0A1T5N3P5</accession>
<protein>
    <submittedName>
        <fullName evidence="2">Predicted dithiol-disulfide isomerase, DsbA family</fullName>
    </submittedName>
</protein>